<comment type="caution">
    <text evidence="4">The sequence shown here is derived from an EMBL/GenBank/DDBJ whole genome shotgun (WGS) entry which is preliminary data.</text>
</comment>
<dbReference type="InterPro" id="IPR036409">
    <property type="entry name" value="Aldolase_II/adducin_N_sf"/>
</dbReference>
<reference evidence="4" key="1">
    <citation type="journal article" date="2015" name="Nature">
        <title>Complex archaea that bridge the gap between prokaryotes and eukaryotes.</title>
        <authorList>
            <person name="Spang A."/>
            <person name="Saw J.H."/>
            <person name="Jorgensen S.L."/>
            <person name="Zaremba-Niedzwiedzka K."/>
            <person name="Martijn J."/>
            <person name="Lind A.E."/>
            <person name="van Eijk R."/>
            <person name="Schleper C."/>
            <person name="Guy L."/>
            <person name="Ettema T.J."/>
        </authorList>
    </citation>
    <scope>NUCLEOTIDE SEQUENCE</scope>
</reference>
<dbReference type="Pfam" id="PF00596">
    <property type="entry name" value="Aldolase_II"/>
    <property type="match status" value="1"/>
</dbReference>
<proteinExistence type="predicted"/>
<dbReference type="PANTHER" id="PTHR22789:SF0">
    <property type="entry name" value="3-OXO-TETRONATE 4-PHOSPHATE DECARBOXYLASE-RELATED"/>
    <property type="match status" value="1"/>
</dbReference>
<evidence type="ECO:0000256" key="2">
    <source>
        <dbReference type="ARBA" id="ARBA00023239"/>
    </source>
</evidence>
<dbReference type="SUPFAM" id="SSF53639">
    <property type="entry name" value="AraD/HMP-PK domain-like"/>
    <property type="match status" value="1"/>
</dbReference>
<dbReference type="Gene3D" id="3.40.225.10">
    <property type="entry name" value="Class II aldolase/adducin N-terminal domain"/>
    <property type="match status" value="1"/>
</dbReference>
<dbReference type="GO" id="GO:0046872">
    <property type="term" value="F:metal ion binding"/>
    <property type="evidence" value="ECO:0007669"/>
    <property type="project" value="UniProtKB-KW"/>
</dbReference>
<dbReference type="InterPro" id="IPR001303">
    <property type="entry name" value="Aldolase_II/adducin_N"/>
</dbReference>
<keyword evidence="2" id="KW-0456">Lyase</keyword>
<evidence type="ECO:0000256" key="1">
    <source>
        <dbReference type="ARBA" id="ARBA00022723"/>
    </source>
</evidence>
<evidence type="ECO:0000259" key="3">
    <source>
        <dbReference type="SMART" id="SM01007"/>
    </source>
</evidence>
<dbReference type="EMBL" id="LAZR01011078">
    <property type="protein sequence ID" value="KKM63540.1"/>
    <property type="molecule type" value="Genomic_DNA"/>
</dbReference>
<dbReference type="GO" id="GO:0005829">
    <property type="term" value="C:cytosol"/>
    <property type="evidence" value="ECO:0007669"/>
    <property type="project" value="TreeGrafter"/>
</dbReference>
<dbReference type="InterPro" id="IPR050197">
    <property type="entry name" value="Aldolase_class_II_sugar_metab"/>
</dbReference>
<dbReference type="PANTHER" id="PTHR22789">
    <property type="entry name" value="FUCULOSE PHOSPHATE ALDOLASE"/>
    <property type="match status" value="1"/>
</dbReference>
<gene>
    <name evidence="4" type="ORF">LCGC14_1510420</name>
</gene>
<dbReference type="GO" id="GO:0016832">
    <property type="term" value="F:aldehyde-lyase activity"/>
    <property type="evidence" value="ECO:0007669"/>
    <property type="project" value="TreeGrafter"/>
</dbReference>
<keyword evidence="1" id="KW-0479">Metal-binding</keyword>
<organism evidence="4">
    <name type="scientific">marine sediment metagenome</name>
    <dbReference type="NCBI Taxonomy" id="412755"/>
    <lineage>
        <taxon>unclassified sequences</taxon>
        <taxon>metagenomes</taxon>
        <taxon>ecological metagenomes</taxon>
    </lineage>
</organism>
<sequence>MIDPETYKQFKITGKILTDHRYNTSHSGNISMRSGGKILIKRRGAMLGYLELEDIIETDLYAPDSGIMLSSTETDVHRQIYLNTDAMAVVHAHNPFCVILSLIKDEITCLDAEGIYAYRKIPVIEVENPAGPADAAREVPKVLQNYPIVVVRAHGVFAKGNTLYDALQNVTGAEQSAMIRYYTMMTGKSLKRDYSKEKYFSEW</sequence>
<evidence type="ECO:0000313" key="4">
    <source>
        <dbReference type="EMBL" id="KKM63540.1"/>
    </source>
</evidence>
<feature type="domain" description="Class II aldolase/adducin N-terminal" evidence="3">
    <location>
        <begin position="8"/>
        <end position="181"/>
    </location>
</feature>
<name>A0A0F9LGY4_9ZZZZ</name>
<accession>A0A0F9LGY4</accession>
<dbReference type="SMART" id="SM01007">
    <property type="entry name" value="Aldolase_II"/>
    <property type="match status" value="1"/>
</dbReference>
<dbReference type="AlphaFoldDB" id="A0A0F9LGY4"/>
<dbReference type="GO" id="GO:0019323">
    <property type="term" value="P:pentose catabolic process"/>
    <property type="evidence" value="ECO:0007669"/>
    <property type="project" value="TreeGrafter"/>
</dbReference>
<protein>
    <recommendedName>
        <fullName evidence="3">Class II aldolase/adducin N-terminal domain-containing protein</fullName>
    </recommendedName>
</protein>